<organism evidence="4 5">
    <name type="scientific">Thermocoleostomius sinensis A174</name>
    <dbReference type="NCBI Taxonomy" id="2016057"/>
    <lineage>
        <taxon>Bacteria</taxon>
        <taxon>Bacillati</taxon>
        <taxon>Cyanobacteriota</taxon>
        <taxon>Cyanophyceae</taxon>
        <taxon>Oculatellales</taxon>
        <taxon>Oculatellaceae</taxon>
        <taxon>Thermocoleostomius</taxon>
    </lineage>
</organism>
<gene>
    <name evidence="4" type="ORF">OXH18_18725</name>
</gene>
<dbReference type="InterPro" id="IPR020472">
    <property type="entry name" value="WD40_PAC1"/>
</dbReference>
<dbReference type="KEGG" id="tsin:OXH18_18725"/>
<evidence type="ECO:0000256" key="2">
    <source>
        <dbReference type="ARBA" id="ARBA00022737"/>
    </source>
</evidence>
<proteinExistence type="predicted"/>
<dbReference type="Proteomes" id="UP001163152">
    <property type="component" value="Chromosome"/>
</dbReference>
<dbReference type="SMART" id="SM00320">
    <property type="entry name" value="WD40"/>
    <property type="match status" value="7"/>
</dbReference>
<feature type="repeat" description="WD" evidence="3">
    <location>
        <begin position="69"/>
        <end position="110"/>
    </location>
</feature>
<dbReference type="PANTHER" id="PTHR44019:SF8">
    <property type="entry name" value="POC1 CENTRIOLAR PROTEIN HOMOLOG"/>
    <property type="match status" value="1"/>
</dbReference>
<evidence type="ECO:0000313" key="4">
    <source>
        <dbReference type="EMBL" id="WAL59191.1"/>
    </source>
</evidence>
<feature type="repeat" description="WD" evidence="3">
    <location>
        <begin position="246"/>
        <end position="287"/>
    </location>
</feature>
<dbReference type="InterPro" id="IPR050505">
    <property type="entry name" value="WDR55/POC1"/>
</dbReference>
<evidence type="ECO:0000256" key="3">
    <source>
        <dbReference type="PROSITE-ProRule" id="PRU00221"/>
    </source>
</evidence>
<feature type="repeat" description="WD" evidence="3">
    <location>
        <begin position="200"/>
        <end position="245"/>
    </location>
</feature>
<dbReference type="InterPro" id="IPR001680">
    <property type="entry name" value="WD40_rpt"/>
</dbReference>
<dbReference type="AlphaFoldDB" id="A0A9E9C3Q3"/>
<feature type="repeat" description="WD" evidence="3">
    <location>
        <begin position="158"/>
        <end position="199"/>
    </location>
</feature>
<keyword evidence="5" id="KW-1185">Reference proteome</keyword>
<dbReference type="PROSITE" id="PS00678">
    <property type="entry name" value="WD_REPEATS_1"/>
    <property type="match status" value="3"/>
</dbReference>
<dbReference type="EMBL" id="CP113797">
    <property type="protein sequence ID" value="WAL59191.1"/>
    <property type="molecule type" value="Genomic_DNA"/>
</dbReference>
<dbReference type="Pfam" id="PF00400">
    <property type="entry name" value="WD40"/>
    <property type="match status" value="6"/>
</dbReference>
<dbReference type="InterPro" id="IPR019775">
    <property type="entry name" value="WD40_repeat_CS"/>
</dbReference>
<feature type="repeat" description="WD" evidence="3">
    <location>
        <begin position="331"/>
        <end position="365"/>
    </location>
</feature>
<dbReference type="InterPro" id="IPR036322">
    <property type="entry name" value="WD40_repeat_dom_sf"/>
</dbReference>
<dbReference type="CDD" id="cd00200">
    <property type="entry name" value="WD40"/>
    <property type="match status" value="1"/>
</dbReference>
<evidence type="ECO:0000313" key="5">
    <source>
        <dbReference type="Proteomes" id="UP001163152"/>
    </source>
</evidence>
<reference evidence="4" key="1">
    <citation type="submission" date="2022-12" db="EMBL/GenBank/DDBJ databases">
        <title>Polyphasic identification of a Novel Hot-Spring Cyanobacterium Ocullathermofonsia sinensis gen nov. sp. nov. and Genomic Insights on its Adaptations to the Thermal Habitat.</title>
        <authorList>
            <person name="Daroch M."/>
            <person name="Tang J."/>
            <person name="Jiang Y."/>
        </authorList>
    </citation>
    <scope>NUCLEOTIDE SEQUENCE</scope>
    <source>
        <strain evidence="4">PKUAC-SCTA174</strain>
    </source>
</reference>
<keyword evidence="1 3" id="KW-0853">WD repeat</keyword>
<sequence length="365" mass="39076">MDNLYNLMRCKVTNRSRRLIAWIVAGLMSVGIIGCSHSDSASSRPSAPDSLTLGATITNEPTARLERTFAASKSPIKALAFSPDGQMLVSGSLNGDTKIWNADTGELLRQVSDRPSIQSIAVSADTVPAYQSILLASGDDQGGIELHNLTTGELRQTLAIPETVVQSVAFSPNGQWLASGQWNGTVQLWDIETGERLSTLANHDYGVTVVMFAPATNTESPLLISADYDGNVKLWRSNNGELLRTFNTARYPVLALAISPDGKTLVTGNGDGTVKSWKLPSGRYIQGFLGHLDAVTALTISPDGQTLASSSRDKTIKLWDLATGTLIQTLSDAQMDSIMALAFSPNGDKLVSGDQAGMIQVWHRN</sequence>
<protein>
    <submittedName>
        <fullName evidence="4">WD40 repeat domain-containing protein</fullName>
    </submittedName>
</protein>
<dbReference type="SUPFAM" id="SSF50978">
    <property type="entry name" value="WD40 repeat-like"/>
    <property type="match status" value="1"/>
</dbReference>
<dbReference type="RefSeq" id="WP_268608848.1">
    <property type="nucleotide sequence ID" value="NZ_CP113797.1"/>
</dbReference>
<dbReference type="PANTHER" id="PTHR44019">
    <property type="entry name" value="WD REPEAT-CONTAINING PROTEIN 55"/>
    <property type="match status" value="1"/>
</dbReference>
<keyword evidence="2" id="KW-0677">Repeat</keyword>
<feature type="repeat" description="WD" evidence="3">
    <location>
        <begin position="288"/>
        <end position="329"/>
    </location>
</feature>
<dbReference type="InterPro" id="IPR015943">
    <property type="entry name" value="WD40/YVTN_repeat-like_dom_sf"/>
</dbReference>
<name>A0A9E9C3Q3_9CYAN</name>
<evidence type="ECO:0000256" key="1">
    <source>
        <dbReference type="ARBA" id="ARBA00022574"/>
    </source>
</evidence>
<dbReference type="PRINTS" id="PR00320">
    <property type="entry name" value="GPROTEINBRPT"/>
</dbReference>
<accession>A0A9E9C3Q3</accession>
<dbReference type="PROSITE" id="PS50082">
    <property type="entry name" value="WD_REPEATS_2"/>
    <property type="match status" value="6"/>
</dbReference>
<dbReference type="Gene3D" id="2.130.10.10">
    <property type="entry name" value="YVTN repeat-like/Quinoprotein amine dehydrogenase"/>
    <property type="match status" value="2"/>
</dbReference>
<dbReference type="PROSITE" id="PS50294">
    <property type="entry name" value="WD_REPEATS_REGION"/>
    <property type="match status" value="5"/>
</dbReference>